<dbReference type="GO" id="GO:0016787">
    <property type="term" value="F:hydrolase activity"/>
    <property type="evidence" value="ECO:0007669"/>
    <property type="project" value="UniProtKB-KW"/>
</dbReference>
<dbReference type="PANTHER" id="PTHR46623:SF6">
    <property type="entry name" value="ALPHA_BETA-HYDROLASES SUPERFAMILY PROTEIN"/>
    <property type="match status" value="1"/>
</dbReference>
<dbReference type="Pfam" id="PF01738">
    <property type="entry name" value="DLH"/>
    <property type="match status" value="1"/>
</dbReference>
<comment type="caution">
    <text evidence="2">The sequence shown here is derived from an EMBL/GenBank/DDBJ whole genome shotgun (WGS) entry which is preliminary data.</text>
</comment>
<accession>A0ABU1D1W4</accession>
<name>A0ABU1D1W4_9BURK</name>
<evidence type="ECO:0000259" key="1">
    <source>
        <dbReference type="Pfam" id="PF01738"/>
    </source>
</evidence>
<evidence type="ECO:0000313" key="3">
    <source>
        <dbReference type="Proteomes" id="UP001232156"/>
    </source>
</evidence>
<dbReference type="InterPro" id="IPR051049">
    <property type="entry name" value="Dienelactone_hydrolase-like"/>
</dbReference>
<organism evidence="2 3">
    <name type="scientific">Yanghanlia caeni</name>
    <dbReference type="NCBI Taxonomy" id="3064283"/>
    <lineage>
        <taxon>Bacteria</taxon>
        <taxon>Pseudomonadati</taxon>
        <taxon>Pseudomonadota</taxon>
        <taxon>Betaproteobacteria</taxon>
        <taxon>Burkholderiales</taxon>
        <taxon>Alcaligenaceae</taxon>
        <taxon>Yanghanlia</taxon>
    </lineage>
</organism>
<dbReference type="Gene3D" id="3.40.50.1820">
    <property type="entry name" value="alpha/beta hydrolase"/>
    <property type="match status" value="1"/>
</dbReference>
<evidence type="ECO:0000313" key="2">
    <source>
        <dbReference type="EMBL" id="MDR4124420.1"/>
    </source>
</evidence>
<feature type="domain" description="Dienelactone hydrolase" evidence="1">
    <location>
        <begin position="72"/>
        <end position="296"/>
    </location>
</feature>
<dbReference type="InterPro" id="IPR006311">
    <property type="entry name" value="TAT_signal"/>
</dbReference>
<dbReference type="PANTHER" id="PTHR46623">
    <property type="entry name" value="CARBOXYMETHYLENEBUTENOLIDASE-RELATED"/>
    <property type="match status" value="1"/>
</dbReference>
<dbReference type="EMBL" id="JAUZQE010000001">
    <property type="protein sequence ID" value="MDR4124420.1"/>
    <property type="molecule type" value="Genomic_DNA"/>
</dbReference>
<protein>
    <submittedName>
        <fullName evidence="2">Dienelactone hydrolase family protein</fullName>
        <ecNumber evidence="2">3.1.-.-</ecNumber>
    </submittedName>
</protein>
<keyword evidence="3" id="KW-1185">Reference proteome</keyword>
<keyword evidence="2" id="KW-0378">Hydrolase</keyword>
<dbReference type="SUPFAM" id="SSF53474">
    <property type="entry name" value="alpha/beta-Hydrolases"/>
    <property type="match status" value="1"/>
</dbReference>
<dbReference type="EC" id="3.1.-.-" evidence="2"/>
<sequence>MTKPPAIGRALRAEYDSLLPPLKLGRRDFLATTLAAGFAAAAGPVVAQTAITTEASGLTAGAVRIPVEGGSIPAYRAMPEGATEAPVILVVQEIFGVHAYIQDVCRRLAHEGYLALAPELYVRQGEVSRYTEISRLLSEVVSKVPDEQVLADLDAAVTWAGRNGGNVNRLGITGFCWGGRVVWLYAAHNPRLKAGVAWYGGLDGETDELRPRQPLDLVADINAPVLGLYGGNDGGIPVETVEKMKAALARGSDAAKASEFVVYPDAPHAFHADYRPSYRADAATDGWQRALAWFERLL</sequence>
<dbReference type="RefSeq" id="WP_347286154.1">
    <property type="nucleotide sequence ID" value="NZ_JAUZQE010000001.1"/>
</dbReference>
<reference evidence="2 3" key="1">
    <citation type="submission" date="2023-08" db="EMBL/GenBank/DDBJ databases">
        <title>Alcaligenaceae gen. nov., a novel taxon isolated from the sludge of Yixing Pesticide Factory.</title>
        <authorList>
            <person name="Ruan L."/>
        </authorList>
    </citation>
    <scope>NUCLEOTIDE SEQUENCE [LARGE SCALE GENOMIC DNA]</scope>
    <source>
        <strain evidence="2 3">LG-2</strain>
    </source>
</reference>
<proteinExistence type="predicted"/>
<dbReference type="PROSITE" id="PS51318">
    <property type="entry name" value="TAT"/>
    <property type="match status" value="1"/>
</dbReference>
<gene>
    <name evidence="2" type="ORF">Q8947_00245</name>
</gene>
<dbReference type="InterPro" id="IPR002925">
    <property type="entry name" value="Dienelactn_hydro"/>
</dbReference>
<dbReference type="Proteomes" id="UP001232156">
    <property type="component" value="Unassembled WGS sequence"/>
</dbReference>
<dbReference type="InterPro" id="IPR029058">
    <property type="entry name" value="AB_hydrolase_fold"/>
</dbReference>